<dbReference type="InterPro" id="IPR023753">
    <property type="entry name" value="FAD/NAD-binding_dom"/>
</dbReference>
<comment type="similarity">
    <text evidence="1">Belongs to the class-II pyridine nucleotide-disulfide oxidoreductase family.</text>
</comment>
<comment type="caution">
    <text evidence="6">The sequence shown here is derived from an EMBL/GenBank/DDBJ whole genome shotgun (WGS) entry which is preliminary data.</text>
</comment>
<dbReference type="PRINTS" id="PR00469">
    <property type="entry name" value="PNDRDTASEII"/>
</dbReference>
<evidence type="ECO:0000256" key="3">
    <source>
        <dbReference type="ARBA" id="ARBA00023002"/>
    </source>
</evidence>
<dbReference type="Pfam" id="PF07992">
    <property type="entry name" value="Pyr_redox_2"/>
    <property type="match status" value="1"/>
</dbReference>
<organism evidence="6 7">
    <name type="scientific">Periconia digitata</name>
    <dbReference type="NCBI Taxonomy" id="1303443"/>
    <lineage>
        <taxon>Eukaryota</taxon>
        <taxon>Fungi</taxon>
        <taxon>Dikarya</taxon>
        <taxon>Ascomycota</taxon>
        <taxon>Pezizomycotina</taxon>
        <taxon>Dothideomycetes</taxon>
        <taxon>Pleosporomycetidae</taxon>
        <taxon>Pleosporales</taxon>
        <taxon>Massarineae</taxon>
        <taxon>Periconiaceae</taxon>
        <taxon>Periconia</taxon>
    </lineage>
</organism>
<sequence length="325" mass="35223">MGSTEHSKTYDVLIIGGGISGLAAALTLARQQHTAVVLDSEDYRNAPSPHMHNVLTWDHTDPREFRAAARKNILDYYTTIDFEKADIATLEEVAGSGQQQFTATDQQGNCWRGRKIILANGVQDVFPDIEGYASCWAKGIYHCFFCKGYEARGVESAGILAVPDLASAPAILHAARTALRFTKSITIYTHGSEELKSAVQEAQGENQIFKVDSRRVARFEKGDKFADVNIHFDDGNVVNEGFLGHKPPTQSKGDFHVQLGLEMTPMKDPVSKPLFCETTRKGVFLGGDGASPIKIIPQALFSGSSAGAAACAQLQAEDAGQPCIF</sequence>
<protein>
    <recommendedName>
        <fullName evidence="5">FAD/NAD(P)-binding domain-containing protein</fullName>
    </recommendedName>
</protein>
<evidence type="ECO:0000256" key="1">
    <source>
        <dbReference type="ARBA" id="ARBA00009333"/>
    </source>
</evidence>
<feature type="transmembrane region" description="Helical" evidence="4">
    <location>
        <begin position="12"/>
        <end position="29"/>
    </location>
</feature>
<keyword evidence="4" id="KW-0812">Transmembrane</keyword>
<dbReference type="Proteomes" id="UP001152607">
    <property type="component" value="Unassembled WGS sequence"/>
</dbReference>
<dbReference type="InterPro" id="IPR050097">
    <property type="entry name" value="Ferredoxin-NADP_redctase_2"/>
</dbReference>
<evidence type="ECO:0000259" key="5">
    <source>
        <dbReference type="Pfam" id="PF07992"/>
    </source>
</evidence>
<evidence type="ECO:0000313" key="7">
    <source>
        <dbReference type="Proteomes" id="UP001152607"/>
    </source>
</evidence>
<dbReference type="Gene3D" id="3.50.50.60">
    <property type="entry name" value="FAD/NAD(P)-binding domain"/>
    <property type="match status" value="2"/>
</dbReference>
<evidence type="ECO:0000256" key="2">
    <source>
        <dbReference type="ARBA" id="ARBA00022630"/>
    </source>
</evidence>
<accession>A0A9W4UDB7</accession>
<keyword evidence="2" id="KW-0285">Flavoprotein</keyword>
<dbReference type="PANTHER" id="PTHR48105">
    <property type="entry name" value="THIOREDOXIN REDUCTASE 1-RELATED-RELATED"/>
    <property type="match status" value="1"/>
</dbReference>
<gene>
    <name evidence="6" type="ORF">PDIGIT_LOCUS7355</name>
</gene>
<keyword evidence="3" id="KW-0560">Oxidoreductase</keyword>
<dbReference type="InterPro" id="IPR036188">
    <property type="entry name" value="FAD/NAD-bd_sf"/>
</dbReference>
<dbReference type="SUPFAM" id="SSF51905">
    <property type="entry name" value="FAD/NAD(P)-binding domain"/>
    <property type="match status" value="1"/>
</dbReference>
<dbReference type="GO" id="GO:0016491">
    <property type="term" value="F:oxidoreductase activity"/>
    <property type="evidence" value="ECO:0007669"/>
    <property type="project" value="UniProtKB-KW"/>
</dbReference>
<evidence type="ECO:0000313" key="6">
    <source>
        <dbReference type="EMBL" id="CAI6334298.1"/>
    </source>
</evidence>
<evidence type="ECO:0000256" key="4">
    <source>
        <dbReference type="SAM" id="Phobius"/>
    </source>
</evidence>
<name>A0A9W4UDB7_9PLEO</name>
<feature type="domain" description="FAD/NAD(P)-binding" evidence="5">
    <location>
        <begin position="10"/>
        <end position="299"/>
    </location>
</feature>
<reference evidence="6" key="1">
    <citation type="submission" date="2023-01" db="EMBL/GenBank/DDBJ databases">
        <authorList>
            <person name="Van Ghelder C."/>
            <person name="Rancurel C."/>
        </authorList>
    </citation>
    <scope>NUCLEOTIDE SEQUENCE</scope>
    <source>
        <strain evidence="6">CNCM I-4278</strain>
    </source>
</reference>
<dbReference type="AlphaFoldDB" id="A0A9W4UDB7"/>
<keyword evidence="4" id="KW-0472">Membrane</keyword>
<dbReference type="EMBL" id="CAOQHR010000004">
    <property type="protein sequence ID" value="CAI6334298.1"/>
    <property type="molecule type" value="Genomic_DNA"/>
</dbReference>
<keyword evidence="7" id="KW-1185">Reference proteome</keyword>
<dbReference type="PRINTS" id="PR00368">
    <property type="entry name" value="FADPNR"/>
</dbReference>
<keyword evidence="4" id="KW-1133">Transmembrane helix</keyword>
<dbReference type="GO" id="GO:0097237">
    <property type="term" value="P:cellular response to toxic substance"/>
    <property type="evidence" value="ECO:0007669"/>
    <property type="project" value="UniProtKB-ARBA"/>
</dbReference>
<proteinExistence type="inferred from homology"/>
<dbReference type="OrthoDB" id="10260355at2759"/>